<sequence length="537" mass="61193">MVRYRDNLRKVLPSSKNTTTTNQQTPKKPTTISTPTRCASHKNTLPRPTPGAGTYRLAVTNRPKLAFESQSRHRTDLLDSSLFEEHGTQCHGQTTHDEREIVVGLDFGTSSVKVVIGDSALGYAFAVPFTTGTGIARYLLPCCLYRTDELYSLHQGSQVYRDLKLALVANPTERTFQEPVIAFLAFVIRHARNWLLREHRDKYHDTHIFWKLRIGLPVAHRLDEQLSPIFEKLARIAWLVAGSTGPITRPSIRRAEERHEALLAGPEQMTEHEDIDVDVVPEIAAQIYGFVNSNRFDRKARNLYLIMDVGAGTVDSSLFRVNPARGGKWDFEFFTSAVEPNGVMNLHRHRINWWQEALQANAKCRGLVSCWDDLKFPTDRELAIPDCYTGYFQGIEVDFNDTRNTPDRVFFGTVLNQVSTNTYMKAWQTGLLEGQLLKDIPTFYCGGGTRMLFYDHLRDRLRADANLSWFGLKPHRIELPSGLEAPGLKRDDYDRLTVAYGLSFLEVGKIVKAIPEPKLRIPPTMTWRDNYADKDYC</sequence>
<feature type="region of interest" description="Disordered" evidence="1">
    <location>
        <begin position="1"/>
        <end position="53"/>
    </location>
</feature>
<dbReference type="EMBL" id="AFWV01000006">
    <property type="protein sequence ID" value="EGV18787.1"/>
    <property type="molecule type" value="Genomic_DNA"/>
</dbReference>
<dbReference type="eggNOG" id="COG5293">
    <property type="taxonomic scope" value="Bacteria"/>
</dbReference>
<dbReference type="Proteomes" id="UP000005459">
    <property type="component" value="Unassembled WGS sequence"/>
</dbReference>
<evidence type="ECO:0000256" key="1">
    <source>
        <dbReference type="SAM" id="MobiDB-lite"/>
    </source>
</evidence>
<proteinExistence type="predicted"/>
<gene>
    <name evidence="2" type="ORF">ThimaDRAFT_2205</name>
</gene>
<feature type="compositionally biased region" description="Low complexity" evidence="1">
    <location>
        <begin position="13"/>
        <end position="36"/>
    </location>
</feature>
<dbReference type="AlphaFoldDB" id="F9UAN5"/>
<name>F9UAN5_9GAMM</name>
<evidence type="ECO:0000313" key="2">
    <source>
        <dbReference type="EMBL" id="EGV18787.1"/>
    </source>
</evidence>
<organism evidence="2 3">
    <name type="scientific">Thiocapsa marina 5811</name>
    <dbReference type="NCBI Taxonomy" id="768671"/>
    <lineage>
        <taxon>Bacteria</taxon>
        <taxon>Pseudomonadati</taxon>
        <taxon>Pseudomonadota</taxon>
        <taxon>Gammaproteobacteria</taxon>
        <taxon>Chromatiales</taxon>
        <taxon>Chromatiaceae</taxon>
        <taxon>Thiocapsa</taxon>
    </lineage>
</organism>
<dbReference type="PATRIC" id="fig|768671.3.peg.2338"/>
<protein>
    <submittedName>
        <fullName evidence="2">Uncharacterized protein</fullName>
    </submittedName>
</protein>
<evidence type="ECO:0000313" key="3">
    <source>
        <dbReference type="Proteomes" id="UP000005459"/>
    </source>
</evidence>
<keyword evidence="3" id="KW-1185">Reference proteome</keyword>
<reference evidence="2 3" key="1">
    <citation type="submission" date="2011-06" db="EMBL/GenBank/DDBJ databases">
        <title>The draft genome of Thiocapsa marina 5811.</title>
        <authorList>
            <consortium name="US DOE Joint Genome Institute (JGI-PGF)"/>
            <person name="Lucas S."/>
            <person name="Han J."/>
            <person name="Cheng J.-F."/>
            <person name="Goodwin L."/>
            <person name="Pitluck S."/>
            <person name="Peters L."/>
            <person name="Land M.L."/>
            <person name="Hauser L."/>
            <person name="Vogl K."/>
            <person name="Liu Z."/>
            <person name="Imhoff J."/>
            <person name="Thiel V."/>
            <person name="Frigaard N.-U."/>
            <person name="Bryant D."/>
            <person name="Woyke T.J."/>
        </authorList>
    </citation>
    <scope>NUCLEOTIDE SEQUENCE [LARGE SCALE GENOMIC DNA]</scope>
    <source>
        <strain evidence="2 3">5811</strain>
    </source>
</reference>
<accession>F9UAN5</accession>